<dbReference type="Proteomes" id="UP000799757">
    <property type="component" value="Unassembled WGS sequence"/>
</dbReference>
<accession>A0A6A6WXR6</accession>
<dbReference type="SUPFAM" id="SSF54928">
    <property type="entry name" value="RNA-binding domain, RBD"/>
    <property type="match status" value="1"/>
</dbReference>
<evidence type="ECO:0000313" key="2">
    <source>
        <dbReference type="Proteomes" id="UP000799757"/>
    </source>
</evidence>
<evidence type="ECO:0000313" key="1">
    <source>
        <dbReference type="EMBL" id="KAF2788698.1"/>
    </source>
</evidence>
<dbReference type="GO" id="GO:0003676">
    <property type="term" value="F:nucleic acid binding"/>
    <property type="evidence" value="ECO:0007669"/>
    <property type="project" value="InterPro"/>
</dbReference>
<evidence type="ECO:0008006" key="3">
    <source>
        <dbReference type="Google" id="ProtNLM"/>
    </source>
</evidence>
<dbReference type="CDD" id="cd00590">
    <property type="entry name" value="RRM_SF"/>
    <property type="match status" value="1"/>
</dbReference>
<dbReference type="InterPro" id="IPR035979">
    <property type="entry name" value="RBD_domain_sf"/>
</dbReference>
<organism evidence="1 2">
    <name type="scientific">Melanomma pulvis-pyrius CBS 109.77</name>
    <dbReference type="NCBI Taxonomy" id="1314802"/>
    <lineage>
        <taxon>Eukaryota</taxon>
        <taxon>Fungi</taxon>
        <taxon>Dikarya</taxon>
        <taxon>Ascomycota</taxon>
        <taxon>Pezizomycotina</taxon>
        <taxon>Dothideomycetes</taxon>
        <taxon>Pleosporomycetidae</taxon>
        <taxon>Pleosporales</taxon>
        <taxon>Melanommataceae</taxon>
        <taxon>Melanomma</taxon>
    </lineage>
</organism>
<reference evidence="1" key="1">
    <citation type="journal article" date="2020" name="Stud. Mycol.">
        <title>101 Dothideomycetes genomes: a test case for predicting lifestyles and emergence of pathogens.</title>
        <authorList>
            <person name="Haridas S."/>
            <person name="Albert R."/>
            <person name="Binder M."/>
            <person name="Bloem J."/>
            <person name="Labutti K."/>
            <person name="Salamov A."/>
            <person name="Andreopoulos B."/>
            <person name="Baker S."/>
            <person name="Barry K."/>
            <person name="Bills G."/>
            <person name="Bluhm B."/>
            <person name="Cannon C."/>
            <person name="Castanera R."/>
            <person name="Culley D."/>
            <person name="Daum C."/>
            <person name="Ezra D."/>
            <person name="Gonzalez J."/>
            <person name="Henrissat B."/>
            <person name="Kuo A."/>
            <person name="Liang C."/>
            <person name="Lipzen A."/>
            <person name="Lutzoni F."/>
            <person name="Magnuson J."/>
            <person name="Mondo S."/>
            <person name="Nolan M."/>
            <person name="Ohm R."/>
            <person name="Pangilinan J."/>
            <person name="Park H.-J."/>
            <person name="Ramirez L."/>
            <person name="Alfaro M."/>
            <person name="Sun H."/>
            <person name="Tritt A."/>
            <person name="Yoshinaga Y."/>
            <person name="Zwiers L.-H."/>
            <person name="Turgeon B."/>
            <person name="Goodwin S."/>
            <person name="Spatafora J."/>
            <person name="Crous P."/>
            <person name="Grigoriev I."/>
        </authorList>
    </citation>
    <scope>NUCLEOTIDE SEQUENCE</scope>
    <source>
        <strain evidence="1">CBS 109.77</strain>
    </source>
</reference>
<gene>
    <name evidence="1" type="ORF">K505DRAFT_209540</name>
</gene>
<feature type="non-terminal residue" evidence="1">
    <location>
        <position position="1"/>
    </location>
</feature>
<name>A0A6A6WXR6_9PLEO</name>
<protein>
    <recommendedName>
        <fullName evidence="3">RRM domain-containing protein</fullName>
    </recommendedName>
</protein>
<dbReference type="OrthoDB" id="3796937at2759"/>
<keyword evidence="2" id="KW-1185">Reference proteome</keyword>
<proteinExistence type="predicted"/>
<dbReference type="EMBL" id="MU002194">
    <property type="protein sequence ID" value="KAF2788698.1"/>
    <property type="molecule type" value="Genomic_DNA"/>
</dbReference>
<sequence length="171" mass="19844">FEFEPRLEAHRRAPSLTKESIPYAIALQLEKTGCNWEDAAQFTKYLFSNGLDGYVAQQEKERIVKLANELQSEIVHQALEEEKAYRLAEDSTRLSRRIFIANIAAGSEEGDLLRLLHEFKWYITEIRFTDERHINRTRTAYVEMNTRDAAKRASRFQGHIFGLQVVVNLAV</sequence>
<dbReference type="AlphaFoldDB" id="A0A6A6WXR6"/>
<dbReference type="Gene3D" id="3.30.70.330">
    <property type="match status" value="1"/>
</dbReference>
<dbReference type="InterPro" id="IPR012677">
    <property type="entry name" value="Nucleotide-bd_a/b_plait_sf"/>
</dbReference>
<feature type="non-terminal residue" evidence="1">
    <location>
        <position position="171"/>
    </location>
</feature>